<evidence type="ECO:0000313" key="1">
    <source>
        <dbReference type="EnsemblMetazoa" id="AALFPA23_003482.P3866"/>
    </source>
</evidence>
<dbReference type="Proteomes" id="UP000069940">
    <property type="component" value="Unassembled WGS sequence"/>
</dbReference>
<organism evidence="1 2">
    <name type="scientific">Aedes albopictus</name>
    <name type="common">Asian tiger mosquito</name>
    <name type="synonym">Stegomyia albopicta</name>
    <dbReference type="NCBI Taxonomy" id="7160"/>
    <lineage>
        <taxon>Eukaryota</taxon>
        <taxon>Metazoa</taxon>
        <taxon>Ecdysozoa</taxon>
        <taxon>Arthropoda</taxon>
        <taxon>Hexapoda</taxon>
        <taxon>Insecta</taxon>
        <taxon>Pterygota</taxon>
        <taxon>Neoptera</taxon>
        <taxon>Endopterygota</taxon>
        <taxon>Diptera</taxon>
        <taxon>Nematocera</taxon>
        <taxon>Culicoidea</taxon>
        <taxon>Culicidae</taxon>
        <taxon>Culicinae</taxon>
        <taxon>Aedini</taxon>
        <taxon>Aedes</taxon>
        <taxon>Stegomyia</taxon>
    </lineage>
</organism>
<evidence type="ECO:0000313" key="2">
    <source>
        <dbReference type="Proteomes" id="UP000069940"/>
    </source>
</evidence>
<sequence length="141" mass="15625">MVVYLIVSALDKSTRKAWEGTQKKGDLPKYMPTIDFLKSRCQILKNCEEAFHPANSAAKPKQLQLPPKNSPLKSHAVSTTVSQECEICGGAHRNIQCTALSNLTPPQRNEKIRAAGLCFNCLRKGHRSCNLEAQGYWILGS</sequence>
<keyword evidence="2" id="KW-1185">Reference proteome</keyword>
<reference evidence="2" key="1">
    <citation type="journal article" date="2015" name="Proc. Natl. Acad. Sci. U.S.A.">
        <title>Genome sequence of the Asian Tiger mosquito, Aedes albopictus, reveals insights into its biology, genetics, and evolution.</title>
        <authorList>
            <person name="Chen X.G."/>
            <person name="Jiang X."/>
            <person name="Gu J."/>
            <person name="Xu M."/>
            <person name="Wu Y."/>
            <person name="Deng Y."/>
            <person name="Zhang C."/>
            <person name="Bonizzoni M."/>
            <person name="Dermauw W."/>
            <person name="Vontas J."/>
            <person name="Armbruster P."/>
            <person name="Huang X."/>
            <person name="Yang Y."/>
            <person name="Zhang H."/>
            <person name="He W."/>
            <person name="Peng H."/>
            <person name="Liu Y."/>
            <person name="Wu K."/>
            <person name="Chen J."/>
            <person name="Lirakis M."/>
            <person name="Topalis P."/>
            <person name="Van Leeuwen T."/>
            <person name="Hall A.B."/>
            <person name="Jiang X."/>
            <person name="Thorpe C."/>
            <person name="Mueller R.L."/>
            <person name="Sun C."/>
            <person name="Waterhouse R.M."/>
            <person name="Yan G."/>
            <person name="Tu Z.J."/>
            <person name="Fang X."/>
            <person name="James A.A."/>
        </authorList>
    </citation>
    <scope>NUCLEOTIDE SEQUENCE [LARGE SCALE GENOMIC DNA]</scope>
    <source>
        <strain evidence="2">Foshan</strain>
    </source>
</reference>
<dbReference type="GeneID" id="134290587"/>
<dbReference type="RefSeq" id="XP_062713738.1">
    <property type="nucleotide sequence ID" value="XM_062857754.1"/>
</dbReference>
<protein>
    <submittedName>
        <fullName evidence="1">Uncharacterized protein</fullName>
    </submittedName>
</protein>
<dbReference type="EnsemblMetazoa" id="AALFPA23_003482.R3866">
    <property type="protein sequence ID" value="AALFPA23_003482.P3866"/>
    <property type="gene ID" value="AALFPA23_003482"/>
</dbReference>
<proteinExistence type="predicted"/>
<accession>A0ABM1XWC7</accession>
<reference evidence="1" key="2">
    <citation type="submission" date="2025-05" db="UniProtKB">
        <authorList>
            <consortium name="EnsemblMetazoa"/>
        </authorList>
    </citation>
    <scope>IDENTIFICATION</scope>
    <source>
        <strain evidence="1">Foshan</strain>
    </source>
</reference>
<name>A0ABM1XWC7_AEDAL</name>